<evidence type="ECO:0000313" key="1">
    <source>
        <dbReference type="EMBL" id="WVZ93383.1"/>
    </source>
</evidence>
<organism evidence="1 2">
    <name type="scientific">Paspalum notatum var. saurae</name>
    <dbReference type="NCBI Taxonomy" id="547442"/>
    <lineage>
        <taxon>Eukaryota</taxon>
        <taxon>Viridiplantae</taxon>
        <taxon>Streptophyta</taxon>
        <taxon>Embryophyta</taxon>
        <taxon>Tracheophyta</taxon>
        <taxon>Spermatophyta</taxon>
        <taxon>Magnoliopsida</taxon>
        <taxon>Liliopsida</taxon>
        <taxon>Poales</taxon>
        <taxon>Poaceae</taxon>
        <taxon>PACMAD clade</taxon>
        <taxon>Panicoideae</taxon>
        <taxon>Andropogonodae</taxon>
        <taxon>Paspaleae</taxon>
        <taxon>Paspalinae</taxon>
        <taxon>Paspalum</taxon>
    </lineage>
</organism>
<reference evidence="1 2" key="1">
    <citation type="submission" date="2024-02" db="EMBL/GenBank/DDBJ databases">
        <title>High-quality chromosome-scale genome assembly of Pensacola bahiagrass (Paspalum notatum Flugge var. saurae).</title>
        <authorList>
            <person name="Vega J.M."/>
            <person name="Podio M."/>
            <person name="Orjuela J."/>
            <person name="Siena L.A."/>
            <person name="Pessino S.C."/>
            <person name="Combes M.C."/>
            <person name="Mariac C."/>
            <person name="Albertini E."/>
            <person name="Pupilli F."/>
            <person name="Ortiz J.P.A."/>
            <person name="Leblanc O."/>
        </authorList>
    </citation>
    <scope>NUCLEOTIDE SEQUENCE [LARGE SCALE GENOMIC DNA]</scope>
    <source>
        <strain evidence="1">R1</strain>
        <tissue evidence="1">Leaf</tissue>
    </source>
</reference>
<keyword evidence="2" id="KW-1185">Reference proteome</keyword>
<gene>
    <name evidence="1" type="ORF">U9M48_039366</name>
</gene>
<dbReference type="AlphaFoldDB" id="A0AAQ3UL86"/>
<dbReference type="EMBL" id="CP144753">
    <property type="protein sequence ID" value="WVZ93383.1"/>
    <property type="molecule type" value="Genomic_DNA"/>
</dbReference>
<evidence type="ECO:0000313" key="2">
    <source>
        <dbReference type="Proteomes" id="UP001341281"/>
    </source>
</evidence>
<name>A0AAQ3UL86_PASNO</name>
<protein>
    <submittedName>
        <fullName evidence="1">Uncharacterized protein</fullName>
    </submittedName>
</protein>
<dbReference type="Proteomes" id="UP001341281">
    <property type="component" value="Chromosome 09"/>
</dbReference>
<accession>A0AAQ3UL86</accession>
<proteinExistence type="predicted"/>
<sequence>MVHSLFETAVGYGVWRWHNILAADHGETRPSLHMTIPIGPSMDAGSSGSFGSGAFPSPFFSFFSFFLFGSSLAAPSSPRPRGLALPRPRLLRYSPSSRSLSRRSLLLERLLFLPRKTTKITYAYSFKSLLCPQWRS</sequence>